<dbReference type="Gene3D" id="3.50.50.60">
    <property type="entry name" value="FAD/NAD(P)-binding domain"/>
    <property type="match status" value="2"/>
</dbReference>
<dbReference type="PANTHER" id="PTHR42784">
    <property type="entry name" value="PYRANOSE 2-OXIDASE"/>
    <property type="match status" value="1"/>
</dbReference>
<evidence type="ECO:0000256" key="1">
    <source>
        <dbReference type="ARBA" id="ARBA00001974"/>
    </source>
</evidence>
<dbReference type="GO" id="GO:0016614">
    <property type="term" value="F:oxidoreductase activity, acting on CH-OH group of donors"/>
    <property type="evidence" value="ECO:0007669"/>
    <property type="project" value="InterPro"/>
</dbReference>
<keyword evidence="4" id="KW-0274">FAD</keyword>
<dbReference type="Pfam" id="PF05199">
    <property type="entry name" value="GMC_oxred_C"/>
    <property type="match status" value="1"/>
</dbReference>
<dbReference type="RefSeq" id="WP_207335214.1">
    <property type="nucleotide sequence ID" value="NZ_JAFMYU010000006.1"/>
</dbReference>
<dbReference type="InterPro" id="IPR036188">
    <property type="entry name" value="FAD/NAD-bd_sf"/>
</dbReference>
<evidence type="ECO:0000256" key="5">
    <source>
        <dbReference type="ARBA" id="ARBA00023002"/>
    </source>
</evidence>
<evidence type="ECO:0000259" key="6">
    <source>
        <dbReference type="Pfam" id="PF00732"/>
    </source>
</evidence>
<dbReference type="GO" id="GO:0050660">
    <property type="term" value="F:flavin adenine dinucleotide binding"/>
    <property type="evidence" value="ECO:0007669"/>
    <property type="project" value="InterPro"/>
</dbReference>
<evidence type="ECO:0000256" key="4">
    <source>
        <dbReference type="ARBA" id="ARBA00022827"/>
    </source>
</evidence>
<dbReference type="AlphaFoldDB" id="A0A939G6V3"/>
<dbReference type="SUPFAM" id="SSF51905">
    <property type="entry name" value="FAD/NAD(P)-binding domain"/>
    <property type="match status" value="1"/>
</dbReference>
<dbReference type="InterPro" id="IPR051473">
    <property type="entry name" value="P2Ox-like"/>
</dbReference>
<proteinExistence type="inferred from homology"/>
<evidence type="ECO:0000256" key="3">
    <source>
        <dbReference type="ARBA" id="ARBA00022630"/>
    </source>
</evidence>
<protein>
    <submittedName>
        <fullName evidence="8">GMC family oxidoreductase</fullName>
    </submittedName>
</protein>
<evidence type="ECO:0000313" key="8">
    <source>
        <dbReference type="EMBL" id="MBO0931247.1"/>
    </source>
</evidence>
<dbReference type="Proteomes" id="UP000664795">
    <property type="component" value="Unassembled WGS sequence"/>
</dbReference>
<dbReference type="EMBL" id="JAFMYU010000006">
    <property type="protein sequence ID" value="MBO0931247.1"/>
    <property type="molecule type" value="Genomic_DNA"/>
</dbReference>
<keyword evidence="3" id="KW-0285">Flavoprotein</keyword>
<keyword evidence="9" id="KW-1185">Reference proteome</keyword>
<dbReference type="PANTHER" id="PTHR42784:SF1">
    <property type="entry name" value="PYRANOSE 2-OXIDASE"/>
    <property type="match status" value="1"/>
</dbReference>
<organism evidence="8 9">
    <name type="scientific">Fibrella aquatilis</name>
    <dbReference type="NCBI Taxonomy" id="2817059"/>
    <lineage>
        <taxon>Bacteria</taxon>
        <taxon>Pseudomonadati</taxon>
        <taxon>Bacteroidota</taxon>
        <taxon>Cytophagia</taxon>
        <taxon>Cytophagales</taxon>
        <taxon>Spirosomataceae</taxon>
        <taxon>Fibrella</taxon>
    </lineage>
</organism>
<comment type="cofactor">
    <cofactor evidence="1">
        <name>FAD</name>
        <dbReference type="ChEBI" id="CHEBI:57692"/>
    </cofactor>
</comment>
<dbReference type="Pfam" id="PF00732">
    <property type="entry name" value="GMC_oxred_N"/>
    <property type="match status" value="1"/>
</dbReference>
<comment type="similarity">
    <text evidence="2">Belongs to the GMC oxidoreductase family.</text>
</comment>
<evidence type="ECO:0000259" key="7">
    <source>
        <dbReference type="Pfam" id="PF05199"/>
    </source>
</evidence>
<feature type="domain" description="Glucose-methanol-choline oxidoreductase N-terminal" evidence="6">
    <location>
        <begin position="15"/>
        <end position="338"/>
    </location>
</feature>
<keyword evidence="5" id="KW-0560">Oxidoreductase</keyword>
<dbReference type="SUPFAM" id="SSF54373">
    <property type="entry name" value="FAD-linked reductases, C-terminal domain"/>
    <property type="match status" value="1"/>
</dbReference>
<evidence type="ECO:0000313" key="9">
    <source>
        <dbReference type="Proteomes" id="UP000664795"/>
    </source>
</evidence>
<dbReference type="InterPro" id="IPR000172">
    <property type="entry name" value="GMC_OxRdtase_N"/>
</dbReference>
<evidence type="ECO:0000256" key="2">
    <source>
        <dbReference type="ARBA" id="ARBA00010790"/>
    </source>
</evidence>
<reference evidence="8 9" key="1">
    <citation type="submission" date="2021-03" db="EMBL/GenBank/DDBJ databases">
        <title>Fibrella sp. HMF5036 genome sequencing and assembly.</title>
        <authorList>
            <person name="Kang H."/>
            <person name="Kim H."/>
            <person name="Bae S."/>
            <person name="Joh K."/>
        </authorList>
    </citation>
    <scope>NUCLEOTIDE SEQUENCE [LARGE SCALE GENOMIC DNA]</scope>
    <source>
        <strain evidence="8 9">HMF5036</strain>
    </source>
</reference>
<name>A0A939G6V3_9BACT</name>
<feature type="domain" description="Glucose-methanol-choline oxidoreductase C-terminal" evidence="7">
    <location>
        <begin position="431"/>
        <end position="550"/>
    </location>
</feature>
<comment type="caution">
    <text evidence="8">The sequence shown here is derived from an EMBL/GenBank/DDBJ whole genome shotgun (WGS) entry which is preliminary data.</text>
</comment>
<sequence>MNVIGKATAANTFDAIVVGSGITGGWAAKELTQKGLRTLVLERGRNVEHVTDYPTALWNPWEVPYRGRDTRDRVAEYPVQSQNYAFSDATKHFYVKDVDHPYTQQSPFWWIRGYQVGGKSLIWGRQTYRWSDLDFTANARDGHGVDWPIRYADLAPWYSYVEKYVGISGQAEHIPHLPDSEFLPPFAMNCVEKMVKGKIEKQFPGRRMSISRVAHLTVQHRGRGLCQARSLCERGCPFGGYFSSVSSTIPDARATGRLTLKPESVVVEVLYDAQRQRATGVRVLDVATNKTTDYFAQIIFLNGGTLNTTGLLMRSVSNRFPNGLGNDSDTLGRYLMDHQKNIGASASVEGFEDSYYYGRRPAQVMIPRFRNISPETQRTDYVRGFMTYGGASRAGWQQVLQQPGFGAELKVAATHPGPWRMQLSTYGECLPYADNRVTLNHNVLDVNGLPTLNIDAKFRENEIAMRKDMGASAVEMLETIGLKNVKQTEDHNVPGFSVHEMGTARMGRDPKTSMLNAHNQLHAVKNVFVTDGSAMASTACQNPSLTYMALTARAANFAVTELKKKNL</sequence>
<dbReference type="InterPro" id="IPR007867">
    <property type="entry name" value="GMC_OxRtase_C"/>
</dbReference>
<accession>A0A939G6V3</accession>
<gene>
    <name evidence="8" type="ORF">J2I48_09595</name>
</gene>